<evidence type="ECO:0000313" key="13">
    <source>
        <dbReference type="Proteomes" id="UP000186406"/>
    </source>
</evidence>
<gene>
    <name evidence="12" type="ORF">SAMN02745172_01976</name>
</gene>
<dbReference type="Pfam" id="PF16916">
    <property type="entry name" value="ZT_dimer"/>
    <property type="match status" value="1"/>
</dbReference>
<dbReference type="Proteomes" id="UP000186406">
    <property type="component" value="Unassembled WGS sequence"/>
</dbReference>
<reference evidence="12 13" key="1">
    <citation type="submission" date="2016-12" db="EMBL/GenBank/DDBJ databases">
        <authorList>
            <person name="Song W.-J."/>
            <person name="Kurnit D.M."/>
        </authorList>
    </citation>
    <scope>NUCLEOTIDE SEQUENCE [LARGE SCALE GENOMIC DNA]</scope>
    <source>
        <strain evidence="12 13">DSM 19599</strain>
    </source>
</reference>
<keyword evidence="6 9" id="KW-1133">Transmembrane helix</keyword>
<feature type="domain" description="Cation efflux protein transmembrane" evidence="10">
    <location>
        <begin position="11"/>
        <end position="202"/>
    </location>
</feature>
<dbReference type="Pfam" id="PF01545">
    <property type="entry name" value="Cation_efflux"/>
    <property type="match status" value="1"/>
</dbReference>
<feature type="transmembrane region" description="Helical" evidence="9">
    <location>
        <begin position="7"/>
        <end position="26"/>
    </location>
</feature>
<dbReference type="InterPro" id="IPR002524">
    <property type="entry name" value="Cation_efflux"/>
</dbReference>
<dbReference type="InterPro" id="IPR050291">
    <property type="entry name" value="CDF_Transporter"/>
</dbReference>
<evidence type="ECO:0000313" key="12">
    <source>
        <dbReference type="EMBL" id="SHO65121.1"/>
    </source>
</evidence>
<dbReference type="AlphaFoldDB" id="A0A1M7ZJP9"/>
<dbReference type="InterPro" id="IPR027470">
    <property type="entry name" value="Cation_efflux_CTD"/>
</dbReference>
<feature type="transmembrane region" description="Helical" evidence="9">
    <location>
        <begin position="75"/>
        <end position="99"/>
    </location>
</feature>
<dbReference type="GO" id="GO:0005886">
    <property type="term" value="C:plasma membrane"/>
    <property type="evidence" value="ECO:0007669"/>
    <property type="project" value="UniProtKB-SubCell"/>
</dbReference>
<dbReference type="PANTHER" id="PTHR43840:SF15">
    <property type="entry name" value="MITOCHONDRIAL METAL TRANSPORTER 1-RELATED"/>
    <property type="match status" value="1"/>
</dbReference>
<name>A0A1M7ZJP9_9HYPH</name>
<sequence>MQSTHKIALGSIVVGAVVLGLKYLAYALTGSVALYSDALESIVNVATAIAAFFAVRLSAVPPDSNHPYGHNKAEYLSSVLVGALVIAAALAILQAAYFAFLTPHRLEQPNLGLAVNVVASVINGVWCWVLIRYGRRLRSPALVADGQHLFTDVMSSVGVVVGVLLAEATGIPQLDPALAVLVALNILWAGWKVMRESIGGLMDEAAPPEMVNQIRTLISTHAEGALEAHDVRSRHAGSVTFIDFHLVVPGSMTVSESHAICDRIEDALEEAIHGARISIHVEPEEKAKHTGGVPVV</sequence>
<feature type="transmembrane region" description="Helical" evidence="9">
    <location>
        <begin position="32"/>
        <end position="55"/>
    </location>
</feature>
<keyword evidence="3" id="KW-0813">Transport</keyword>
<dbReference type="STRING" id="1123029.SAMN02745172_01976"/>
<dbReference type="FunFam" id="3.30.70.1350:FF:000002">
    <property type="entry name" value="Ferrous-iron efflux pump FieF"/>
    <property type="match status" value="1"/>
</dbReference>
<dbReference type="InterPro" id="IPR058533">
    <property type="entry name" value="Cation_efflux_TM"/>
</dbReference>
<evidence type="ECO:0000256" key="6">
    <source>
        <dbReference type="ARBA" id="ARBA00022989"/>
    </source>
</evidence>
<evidence type="ECO:0000256" key="5">
    <source>
        <dbReference type="ARBA" id="ARBA00022692"/>
    </source>
</evidence>
<proteinExistence type="inferred from homology"/>
<dbReference type="Gene3D" id="1.20.1510.10">
    <property type="entry name" value="Cation efflux protein transmembrane domain"/>
    <property type="match status" value="1"/>
</dbReference>
<dbReference type="Gene3D" id="3.30.70.1350">
    <property type="entry name" value="Cation efflux protein, cytoplasmic domain"/>
    <property type="match status" value="1"/>
</dbReference>
<dbReference type="GO" id="GO:0015341">
    <property type="term" value="F:zinc efflux antiporter activity"/>
    <property type="evidence" value="ECO:0007669"/>
    <property type="project" value="TreeGrafter"/>
</dbReference>
<dbReference type="EMBL" id="FRXO01000003">
    <property type="protein sequence ID" value="SHO65121.1"/>
    <property type="molecule type" value="Genomic_DNA"/>
</dbReference>
<keyword evidence="4" id="KW-1003">Cell membrane</keyword>
<evidence type="ECO:0000259" key="10">
    <source>
        <dbReference type="Pfam" id="PF01545"/>
    </source>
</evidence>
<protein>
    <recommendedName>
        <fullName evidence="8">Protein p34</fullName>
    </recommendedName>
</protein>
<dbReference type="GO" id="GO:0006882">
    <property type="term" value="P:intracellular zinc ion homeostasis"/>
    <property type="evidence" value="ECO:0007669"/>
    <property type="project" value="TreeGrafter"/>
</dbReference>
<keyword evidence="5 9" id="KW-0812">Transmembrane</keyword>
<evidence type="ECO:0000256" key="3">
    <source>
        <dbReference type="ARBA" id="ARBA00022448"/>
    </source>
</evidence>
<dbReference type="InterPro" id="IPR036837">
    <property type="entry name" value="Cation_efflux_CTD_sf"/>
</dbReference>
<dbReference type="RefSeq" id="WP_073628020.1">
    <property type="nucleotide sequence ID" value="NZ_FRXO01000003.1"/>
</dbReference>
<evidence type="ECO:0000259" key="11">
    <source>
        <dbReference type="Pfam" id="PF16916"/>
    </source>
</evidence>
<dbReference type="GO" id="GO:0015086">
    <property type="term" value="F:cadmium ion transmembrane transporter activity"/>
    <property type="evidence" value="ECO:0007669"/>
    <property type="project" value="TreeGrafter"/>
</dbReference>
<dbReference type="SUPFAM" id="SSF160240">
    <property type="entry name" value="Cation efflux protein cytoplasmic domain-like"/>
    <property type="match status" value="1"/>
</dbReference>
<dbReference type="InterPro" id="IPR027469">
    <property type="entry name" value="Cation_efflux_TMD_sf"/>
</dbReference>
<keyword evidence="7 9" id="KW-0472">Membrane</keyword>
<dbReference type="NCBIfam" id="TIGR01297">
    <property type="entry name" value="CDF"/>
    <property type="match status" value="1"/>
</dbReference>
<evidence type="ECO:0000256" key="1">
    <source>
        <dbReference type="ARBA" id="ARBA00004651"/>
    </source>
</evidence>
<organism evidence="12 13">
    <name type="scientific">Pseudoxanthobacter soli DSM 19599</name>
    <dbReference type="NCBI Taxonomy" id="1123029"/>
    <lineage>
        <taxon>Bacteria</taxon>
        <taxon>Pseudomonadati</taxon>
        <taxon>Pseudomonadota</taxon>
        <taxon>Alphaproteobacteria</taxon>
        <taxon>Hyphomicrobiales</taxon>
        <taxon>Segnochrobactraceae</taxon>
        <taxon>Pseudoxanthobacter</taxon>
    </lineage>
</organism>
<evidence type="ECO:0000256" key="9">
    <source>
        <dbReference type="SAM" id="Phobius"/>
    </source>
</evidence>
<dbReference type="OrthoDB" id="9806522at2"/>
<evidence type="ECO:0000256" key="7">
    <source>
        <dbReference type="ARBA" id="ARBA00023136"/>
    </source>
</evidence>
<dbReference type="PANTHER" id="PTHR43840">
    <property type="entry name" value="MITOCHONDRIAL METAL TRANSPORTER 1-RELATED"/>
    <property type="match status" value="1"/>
</dbReference>
<feature type="transmembrane region" description="Helical" evidence="9">
    <location>
        <begin position="111"/>
        <end position="131"/>
    </location>
</feature>
<keyword evidence="13" id="KW-1185">Reference proteome</keyword>
<dbReference type="GO" id="GO:0015093">
    <property type="term" value="F:ferrous iron transmembrane transporter activity"/>
    <property type="evidence" value="ECO:0007669"/>
    <property type="project" value="TreeGrafter"/>
</dbReference>
<evidence type="ECO:0000256" key="8">
    <source>
        <dbReference type="ARBA" id="ARBA00068882"/>
    </source>
</evidence>
<evidence type="ECO:0000256" key="4">
    <source>
        <dbReference type="ARBA" id="ARBA00022475"/>
    </source>
</evidence>
<dbReference type="SUPFAM" id="SSF161111">
    <property type="entry name" value="Cation efflux protein transmembrane domain-like"/>
    <property type="match status" value="1"/>
</dbReference>
<accession>A0A1M7ZJP9</accession>
<comment type="subcellular location">
    <subcellularLocation>
        <location evidence="1">Cell membrane</location>
        <topology evidence="1">Multi-pass membrane protein</topology>
    </subcellularLocation>
</comment>
<feature type="domain" description="Cation efflux protein cytoplasmic" evidence="11">
    <location>
        <begin position="207"/>
        <end position="284"/>
    </location>
</feature>
<comment type="similarity">
    <text evidence="2">Belongs to the cation diffusion facilitator (CDF) transporter (TC 2.A.4) family.</text>
</comment>
<evidence type="ECO:0000256" key="2">
    <source>
        <dbReference type="ARBA" id="ARBA00008114"/>
    </source>
</evidence>